<reference evidence="9 10" key="1">
    <citation type="submission" date="2020-08" db="EMBL/GenBank/DDBJ databases">
        <title>Genomic Encyclopedia of Type Strains, Phase IV (KMG-IV): sequencing the most valuable type-strain genomes for metagenomic binning, comparative biology and taxonomic classification.</title>
        <authorList>
            <person name="Goeker M."/>
        </authorList>
    </citation>
    <scope>NUCLEOTIDE SEQUENCE [LARGE SCALE GENOMIC DNA]</scope>
    <source>
        <strain evidence="9 10">DSM 16325</strain>
    </source>
</reference>
<dbReference type="AlphaFoldDB" id="A0A7W8MUK7"/>
<keyword evidence="7 8" id="KW-0472">Membrane</keyword>
<dbReference type="PANTHER" id="PTHR34975">
    <property type="entry name" value="SPORE GERMINATION PROTEIN A2"/>
    <property type="match status" value="1"/>
</dbReference>
<comment type="caution">
    <text evidence="9">The sequence shown here is derived from an EMBL/GenBank/DDBJ whole genome shotgun (WGS) entry which is preliminary data.</text>
</comment>
<feature type="transmembrane region" description="Helical" evidence="8">
    <location>
        <begin position="20"/>
        <end position="39"/>
    </location>
</feature>
<proteinExistence type="inferred from homology"/>
<keyword evidence="3" id="KW-0813">Transport</keyword>
<feature type="transmembrane region" description="Helical" evidence="8">
    <location>
        <begin position="337"/>
        <end position="359"/>
    </location>
</feature>
<dbReference type="PANTHER" id="PTHR34975:SF2">
    <property type="entry name" value="SPORE GERMINATION PROTEIN A2"/>
    <property type="match status" value="1"/>
</dbReference>
<evidence type="ECO:0000256" key="3">
    <source>
        <dbReference type="ARBA" id="ARBA00022448"/>
    </source>
</evidence>
<dbReference type="GO" id="GO:0009847">
    <property type="term" value="P:spore germination"/>
    <property type="evidence" value="ECO:0007669"/>
    <property type="project" value="InterPro"/>
</dbReference>
<evidence type="ECO:0000256" key="1">
    <source>
        <dbReference type="ARBA" id="ARBA00004141"/>
    </source>
</evidence>
<evidence type="ECO:0000313" key="9">
    <source>
        <dbReference type="EMBL" id="MBB5323306.1"/>
    </source>
</evidence>
<evidence type="ECO:0000256" key="4">
    <source>
        <dbReference type="ARBA" id="ARBA00022544"/>
    </source>
</evidence>
<keyword evidence="5 8" id="KW-0812">Transmembrane</keyword>
<dbReference type="RefSeq" id="WP_183251041.1">
    <property type="nucleotide sequence ID" value="NZ_JACHEP010000001.1"/>
</dbReference>
<dbReference type="GO" id="GO:0016020">
    <property type="term" value="C:membrane"/>
    <property type="evidence" value="ECO:0007669"/>
    <property type="project" value="UniProtKB-SubCell"/>
</dbReference>
<comment type="similarity">
    <text evidence="2">Belongs to the amino acid-polyamine-organocation (APC) superfamily. Spore germination protein (SGP) (TC 2.A.3.9) family.</text>
</comment>
<evidence type="ECO:0000256" key="5">
    <source>
        <dbReference type="ARBA" id="ARBA00022692"/>
    </source>
</evidence>
<comment type="subcellular location">
    <subcellularLocation>
        <location evidence="1">Membrane</location>
        <topology evidence="1">Multi-pass membrane protein</topology>
    </subcellularLocation>
</comment>
<feature type="transmembrane region" description="Helical" evidence="8">
    <location>
        <begin position="222"/>
        <end position="246"/>
    </location>
</feature>
<dbReference type="Pfam" id="PF03845">
    <property type="entry name" value="Spore_permease"/>
    <property type="match status" value="1"/>
</dbReference>
<keyword evidence="6 8" id="KW-1133">Transmembrane helix</keyword>
<dbReference type="InterPro" id="IPR004761">
    <property type="entry name" value="Spore_GerAB"/>
</dbReference>
<feature type="transmembrane region" description="Helical" evidence="8">
    <location>
        <begin position="277"/>
        <end position="296"/>
    </location>
</feature>
<feature type="transmembrane region" description="Helical" evidence="8">
    <location>
        <begin position="308"/>
        <end position="325"/>
    </location>
</feature>
<gene>
    <name evidence="9" type="ORF">HNQ34_000383</name>
</gene>
<evidence type="ECO:0000256" key="2">
    <source>
        <dbReference type="ARBA" id="ARBA00007998"/>
    </source>
</evidence>
<organism evidence="9 10">
    <name type="scientific">Anoxybacteroides tepidamans</name>
    <dbReference type="NCBI Taxonomy" id="265948"/>
    <lineage>
        <taxon>Bacteria</taxon>
        <taxon>Bacillati</taxon>
        <taxon>Bacillota</taxon>
        <taxon>Bacilli</taxon>
        <taxon>Bacillales</taxon>
        <taxon>Anoxybacillaceae</taxon>
        <taxon>Anoxybacteroides</taxon>
    </lineage>
</organism>
<keyword evidence="10" id="KW-1185">Reference proteome</keyword>
<dbReference type="EMBL" id="JACHEP010000001">
    <property type="protein sequence ID" value="MBB5323306.1"/>
    <property type="molecule type" value="Genomic_DNA"/>
</dbReference>
<feature type="transmembrane region" description="Helical" evidence="8">
    <location>
        <begin position="192"/>
        <end position="210"/>
    </location>
</feature>
<feature type="transmembrane region" description="Helical" evidence="8">
    <location>
        <begin position="45"/>
        <end position="68"/>
    </location>
</feature>
<evidence type="ECO:0000256" key="7">
    <source>
        <dbReference type="ARBA" id="ARBA00023136"/>
    </source>
</evidence>
<accession>A0A7W8MUK7</accession>
<dbReference type="NCBIfam" id="TIGR00912">
    <property type="entry name" value="2A0309"/>
    <property type="match status" value="1"/>
</dbReference>
<sequence length="362" mass="41264">MKRDWLKMNDDKIAPKQVLIIFMLSTGLVNHVMAIPILLEVSGRDAWVSVLVTASLYTGWIVFLYWIVKNMKGKPFFEWIRERFGLLLASLLSLVVAMFLFLMMFITFKDTLTWTITSYFPQTPILILALLFATIAYFCASSNIQSLAISAAVILFFVVILGFFVMTTNFMYKDYTRLFPIFEKGFSPALHGIIYSGGGLAEIALVILLQHRIYPTIPLKNMWLLGFILVGLTLGPLMGSITIFGVSEASHQRYPAYEQWRLLQIGKYISHVDFFSIYQWLSGTLIRLSILLYLSADLFPLPTPHRKWLLRILSLLLVGASLFRIGDAELYAFIKHVYFPASLCFFVGLSLFIGMLILVKRG</sequence>
<feature type="transmembrane region" description="Helical" evidence="8">
    <location>
        <begin position="119"/>
        <end position="140"/>
    </location>
</feature>
<evidence type="ECO:0000256" key="6">
    <source>
        <dbReference type="ARBA" id="ARBA00022989"/>
    </source>
</evidence>
<name>A0A7W8MUK7_9BACL</name>
<feature type="transmembrane region" description="Helical" evidence="8">
    <location>
        <begin position="147"/>
        <end position="172"/>
    </location>
</feature>
<feature type="transmembrane region" description="Helical" evidence="8">
    <location>
        <begin position="84"/>
        <end position="107"/>
    </location>
</feature>
<evidence type="ECO:0000313" key="10">
    <source>
        <dbReference type="Proteomes" id="UP000520011"/>
    </source>
</evidence>
<dbReference type="Proteomes" id="UP000520011">
    <property type="component" value="Unassembled WGS sequence"/>
</dbReference>
<protein>
    <submittedName>
        <fullName evidence="9">Spore germination protein (Amino acid permease)</fullName>
    </submittedName>
</protein>
<evidence type="ECO:0000256" key="8">
    <source>
        <dbReference type="SAM" id="Phobius"/>
    </source>
</evidence>
<keyword evidence="4" id="KW-0309">Germination</keyword>